<dbReference type="OrthoDB" id="184876at2759"/>
<dbReference type="KEGG" id="tet:TTHERM_001262898"/>
<dbReference type="STRING" id="312017.W7XCF2"/>
<name>W7XCF2_TETTS</name>
<gene>
    <name evidence="1" type="ORF">TTHERM_001262898</name>
</gene>
<dbReference type="Gene3D" id="1.20.140.30">
    <property type="entry name" value="MOB kinase activator"/>
    <property type="match status" value="1"/>
</dbReference>
<dbReference type="EMBL" id="GG662329">
    <property type="protein sequence ID" value="EWS71436.1"/>
    <property type="molecule type" value="Genomic_DNA"/>
</dbReference>
<sequence>MRRNKPGTRQADLWAWDIEDVSNMQGPLAVQEYIQELIRNDPSNVQKICEPPKDVDINVWQYEHLRQFILELNLLATQLKGVCTSQTCPKMKAADDWLYLCAAHKTPQECSAIDYMIHNLDQSTSILQNIKNYNSRVSIPQSAVKNLAPIVRRLYRLFTHTYYNHRQAFLDFEKEMYLCSRFTEYALKFDMMAPKLLTIPQSELNIKENN</sequence>
<dbReference type="AlphaFoldDB" id="W7XCF2"/>
<organism evidence="1 2">
    <name type="scientific">Tetrahymena thermophila (strain SB210)</name>
    <dbReference type="NCBI Taxonomy" id="312017"/>
    <lineage>
        <taxon>Eukaryota</taxon>
        <taxon>Sar</taxon>
        <taxon>Alveolata</taxon>
        <taxon>Ciliophora</taxon>
        <taxon>Intramacronucleata</taxon>
        <taxon>Oligohymenophorea</taxon>
        <taxon>Hymenostomatida</taxon>
        <taxon>Tetrahymenina</taxon>
        <taxon>Tetrahymenidae</taxon>
        <taxon>Tetrahymena</taxon>
    </lineage>
</organism>
<dbReference type="SMART" id="SM01388">
    <property type="entry name" value="Mob1_phocein"/>
    <property type="match status" value="1"/>
</dbReference>
<evidence type="ECO:0000313" key="2">
    <source>
        <dbReference type="Proteomes" id="UP000009168"/>
    </source>
</evidence>
<evidence type="ECO:0000313" key="1">
    <source>
        <dbReference type="EMBL" id="EWS71436.1"/>
    </source>
</evidence>
<reference evidence="2" key="1">
    <citation type="journal article" date="2006" name="PLoS Biol.">
        <title>Macronuclear genome sequence of the ciliate Tetrahymena thermophila, a model eukaryote.</title>
        <authorList>
            <person name="Eisen J.A."/>
            <person name="Coyne R.S."/>
            <person name="Wu M."/>
            <person name="Wu D."/>
            <person name="Thiagarajan M."/>
            <person name="Wortman J.R."/>
            <person name="Badger J.H."/>
            <person name="Ren Q."/>
            <person name="Amedeo P."/>
            <person name="Jones K.M."/>
            <person name="Tallon L.J."/>
            <person name="Delcher A.L."/>
            <person name="Salzberg S.L."/>
            <person name="Silva J.C."/>
            <person name="Haas B.J."/>
            <person name="Majoros W.H."/>
            <person name="Farzad M."/>
            <person name="Carlton J.M."/>
            <person name="Smith R.K. Jr."/>
            <person name="Garg J."/>
            <person name="Pearlman R.E."/>
            <person name="Karrer K.M."/>
            <person name="Sun L."/>
            <person name="Manning G."/>
            <person name="Elde N.C."/>
            <person name="Turkewitz A.P."/>
            <person name="Asai D.J."/>
            <person name="Wilkes D.E."/>
            <person name="Wang Y."/>
            <person name="Cai H."/>
            <person name="Collins K."/>
            <person name="Stewart B.A."/>
            <person name="Lee S.R."/>
            <person name="Wilamowska K."/>
            <person name="Weinberg Z."/>
            <person name="Ruzzo W.L."/>
            <person name="Wloga D."/>
            <person name="Gaertig J."/>
            <person name="Frankel J."/>
            <person name="Tsao C.-C."/>
            <person name="Gorovsky M.A."/>
            <person name="Keeling P.J."/>
            <person name="Waller R.F."/>
            <person name="Patron N.J."/>
            <person name="Cherry J.M."/>
            <person name="Stover N.A."/>
            <person name="Krieger C.J."/>
            <person name="del Toro C."/>
            <person name="Ryder H.F."/>
            <person name="Williamson S.C."/>
            <person name="Barbeau R.A."/>
            <person name="Hamilton E.P."/>
            <person name="Orias E."/>
        </authorList>
    </citation>
    <scope>NUCLEOTIDE SEQUENCE [LARGE SCALE GENOMIC DNA]</scope>
    <source>
        <strain evidence="2">SB210</strain>
    </source>
</reference>
<dbReference type="GeneID" id="24442043"/>
<dbReference type="InParanoid" id="W7XCF2"/>
<dbReference type="InterPro" id="IPR036703">
    <property type="entry name" value="MOB_kinase_act_sf"/>
</dbReference>
<proteinExistence type="predicted"/>
<dbReference type="InterPro" id="IPR005301">
    <property type="entry name" value="MOB_kinase_act_fam"/>
</dbReference>
<dbReference type="Pfam" id="PF03637">
    <property type="entry name" value="Mob1_phocein"/>
    <property type="match status" value="1"/>
</dbReference>
<keyword evidence="1" id="KW-0418">Kinase</keyword>
<protein>
    <submittedName>
        <fullName evidence="1">Mps one binder kinase activator-like protein</fullName>
    </submittedName>
</protein>
<keyword evidence="2" id="KW-1185">Reference proteome</keyword>
<keyword evidence="1" id="KW-0808">Transferase</keyword>
<dbReference type="Proteomes" id="UP000009168">
    <property type="component" value="Unassembled WGS sequence"/>
</dbReference>
<dbReference type="GO" id="GO:0016301">
    <property type="term" value="F:kinase activity"/>
    <property type="evidence" value="ECO:0007669"/>
    <property type="project" value="UniProtKB-KW"/>
</dbReference>
<dbReference type="SUPFAM" id="SSF101152">
    <property type="entry name" value="Mob1/phocein"/>
    <property type="match status" value="1"/>
</dbReference>
<accession>W7XCF2</accession>
<dbReference type="PANTHER" id="PTHR22599">
    <property type="entry name" value="MPS ONE BINDER KINASE ACTIVATOR-LIKE MOB"/>
    <property type="match status" value="1"/>
</dbReference>
<dbReference type="RefSeq" id="XP_012656030.1">
    <property type="nucleotide sequence ID" value="XM_012800576.1"/>
</dbReference>